<dbReference type="GO" id="GO:0005975">
    <property type="term" value="P:carbohydrate metabolic process"/>
    <property type="evidence" value="ECO:0007669"/>
    <property type="project" value="TreeGrafter"/>
</dbReference>
<feature type="chain" id="PRO_5028975409" evidence="2">
    <location>
        <begin position="22"/>
        <end position="656"/>
    </location>
</feature>
<dbReference type="EMBL" id="WHLY01000002">
    <property type="protein sequence ID" value="MPR33650.1"/>
    <property type="molecule type" value="Genomic_DNA"/>
</dbReference>
<keyword evidence="5" id="KW-1185">Reference proteome</keyword>
<feature type="domain" description="Sialate O-acetylesterase" evidence="3">
    <location>
        <begin position="105"/>
        <end position="210"/>
    </location>
</feature>
<dbReference type="PANTHER" id="PTHR22901">
    <property type="entry name" value="SIALATE O-ACETYLESTERASE"/>
    <property type="match status" value="1"/>
</dbReference>
<protein>
    <submittedName>
        <fullName evidence="4">Sialate O-acetylesterase</fullName>
    </submittedName>
</protein>
<dbReference type="RefSeq" id="WP_152759096.1">
    <property type="nucleotide sequence ID" value="NZ_WHLY01000002.1"/>
</dbReference>
<dbReference type="GO" id="GO:0001681">
    <property type="term" value="F:sialate O-acetylesterase activity"/>
    <property type="evidence" value="ECO:0007669"/>
    <property type="project" value="InterPro"/>
</dbReference>
<gene>
    <name evidence="4" type="ORF">GBK04_09785</name>
</gene>
<dbReference type="Pfam" id="PF03629">
    <property type="entry name" value="SASA"/>
    <property type="match status" value="2"/>
</dbReference>
<dbReference type="InterPro" id="IPR036514">
    <property type="entry name" value="SGNH_hydro_sf"/>
</dbReference>
<dbReference type="Gene3D" id="2.60.40.10">
    <property type="entry name" value="Immunoglobulins"/>
    <property type="match status" value="1"/>
</dbReference>
<name>A0A7C9FCI3_9BACT</name>
<evidence type="ECO:0000256" key="2">
    <source>
        <dbReference type="SAM" id="SignalP"/>
    </source>
</evidence>
<dbReference type="InterPro" id="IPR039329">
    <property type="entry name" value="SIAE"/>
</dbReference>
<evidence type="ECO:0000313" key="4">
    <source>
        <dbReference type="EMBL" id="MPR33650.1"/>
    </source>
</evidence>
<feature type="domain" description="Sialate O-acetylesterase" evidence="3">
    <location>
        <begin position="398"/>
        <end position="533"/>
    </location>
</feature>
<dbReference type="SUPFAM" id="SSF52266">
    <property type="entry name" value="SGNH hydrolase"/>
    <property type="match status" value="1"/>
</dbReference>
<dbReference type="Gene3D" id="3.40.50.1110">
    <property type="entry name" value="SGNH hydrolase"/>
    <property type="match status" value="2"/>
</dbReference>
<evidence type="ECO:0000259" key="3">
    <source>
        <dbReference type="Pfam" id="PF03629"/>
    </source>
</evidence>
<dbReference type="AlphaFoldDB" id="A0A7C9FCI3"/>
<keyword evidence="1" id="KW-0378">Hydrolase</keyword>
<dbReference type="Proteomes" id="UP000479293">
    <property type="component" value="Unassembled WGS sequence"/>
</dbReference>
<dbReference type="InterPro" id="IPR013783">
    <property type="entry name" value="Ig-like_fold"/>
</dbReference>
<dbReference type="PANTHER" id="PTHR22901:SF0">
    <property type="entry name" value="SIALATE O-ACETYLESTERASE"/>
    <property type="match status" value="1"/>
</dbReference>
<keyword evidence="2" id="KW-0732">Signal</keyword>
<comment type="caution">
    <text evidence="4">The sequence shown here is derived from an EMBL/GenBank/DDBJ whole genome shotgun (WGS) entry which is preliminary data.</text>
</comment>
<organism evidence="4 5">
    <name type="scientific">Salmonirosea aquatica</name>
    <dbReference type="NCBI Taxonomy" id="2654236"/>
    <lineage>
        <taxon>Bacteria</taxon>
        <taxon>Pseudomonadati</taxon>
        <taxon>Bacteroidota</taxon>
        <taxon>Cytophagia</taxon>
        <taxon>Cytophagales</taxon>
        <taxon>Spirosomataceae</taxon>
        <taxon>Salmonirosea</taxon>
    </lineage>
</organism>
<evidence type="ECO:0000313" key="5">
    <source>
        <dbReference type="Proteomes" id="UP000479293"/>
    </source>
</evidence>
<sequence>MGKKLTASLLLVFLTVTLASAQLKVARIFGDHMVLQREKPVQVWGWATKGDKVDLTFNQQKVSAKADANGKWMAQLPAMPAGGPYELVIKSKKEEVKLTDILVGEVWLLSGQSNMEWRVKNADSAKIEMARANYPTIRHFEVAHELAFEPQKDLNAGDWKIASPTTVGDFSAVGYFFARDIVQELGVPVGLIHSSWGGSQVEGWISEKAMSESEVLNYYPKTMARSWDEDGQKQEKKLIDQAYGSADFDIKSIDESKYLVLGFDYGSWKLKVNPQGQWMWQGVGGYRGTAYVQRTVEVPAELANVETTLNFGRNTGDLDFYVNDKKVFEGTFNDPIELKLPAGTWKPGENSLLIKLGPNREPAWFGMGFMGTPADFSVKGAGRSIPLVDAPWRMMPSWQSPRTYDHFMNNVGTTIYNAMIAPLVPYTIAGALWYQGESNAGRAYQYRKSFPLLIESWRKDWGYEFPFLFVQLATYGPFQNSNQGSDWAELREAQTMTLSLPKTGMAVTTDIGNPNDIHPTNKQDVGHRLALSALKVAYGKDDVVASGPTVKDVEFKDGKAIVTFDHIEHGITIRDKYGYIKGFEIAGPSKNFVYARAYVQDGKVIVSSAMVPDPVAVRFGWANSPLDNNLFNADGLPAVPFRTDDWVGVTEGGKFQ</sequence>
<reference evidence="4 5" key="1">
    <citation type="submission" date="2019-10" db="EMBL/GenBank/DDBJ databases">
        <title>Draft Genome Sequence of Cytophagaceae sp. SJW1-29.</title>
        <authorList>
            <person name="Choi A."/>
        </authorList>
    </citation>
    <scope>NUCLEOTIDE SEQUENCE [LARGE SCALE GENOMIC DNA]</scope>
    <source>
        <strain evidence="4 5">SJW1-29</strain>
    </source>
</reference>
<proteinExistence type="predicted"/>
<dbReference type="InterPro" id="IPR005181">
    <property type="entry name" value="SASA"/>
</dbReference>
<accession>A0A7C9FCI3</accession>
<evidence type="ECO:0000256" key="1">
    <source>
        <dbReference type="ARBA" id="ARBA00022801"/>
    </source>
</evidence>
<feature type="signal peptide" evidence="2">
    <location>
        <begin position="1"/>
        <end position="21"/>
    </location>
</feature>